<feature type="transmembrane region" description="Helical" evidence="8">
    <location>
        <begin position="703"/>
        <end position="729"/>
    </location>
</feature>
<evidence type="ECO:0000313" key="10">
    <source>
        <dbReference type="EMBL" id="PSC76661.1"/>
    </source>
</evidence>
<dbReference type="OrthoDB" id="40134at2759"/>
<dbReference type="GO" id="GO:0006865">
    <property type="term" value="P:amino acid transport"/>
    <property type="evidence" value="ECO:0007669"/>
    <property type="project" value="UniProtKB-KW"/>
</dbReference>
<feature type="transmembrane region" description="Helical" evidence="8">
    <location>
        <begin position="946"/>
        <end position="970"/>
    </location>
</feature>
<keyword evidence="11" id="KW-1185">Reference proteome</keyword>
<feature type="transmembrane region" description="Helical" evidence="8">
    <location>
        <begin position="63"/>
        <end position="88"/>
    </location>
</feature>
<protein>
    <submittedName>
        <fullName evidence="10">Amino acid permease 4-like</fullName>
    </submittedName>
</protein>
<evidence type="ECO:0000256" key="8">
    <source>
        <dbReference type="SAM" id="Phobius"/>
    </source>
</evidence>
<dbReference type="STRING" id="554055.A0A2P6VRF9"/>
<evidence type="ECO:0000256" key="7">
    <source>
        <dbReference type="SAM" id="MobiDB-lite"/>
    </source>
</evidence>
<feature type="transmembrane region" description="Helical" evidence="8">
    <location>
        <begin position="323"/>
        <end position="351"/>
    </location>
</feature>
<feature type="transmembrane region" description="Helical" evidence="8">
    <location>
        <begin position="889"/>
        <end position="909"/>
    </location>
</feature>
<feature type="transmembrane region" description="Helical" evidence="8">
    <location>
        <begin position="232"/>
        <end position="255"/>
    </location>
</feature>
<feature type="region of interest" description="Disordered" evidence="7">
    <location>
        <begin position="1"/>
        <end position="33"/>
    </location>
</feature>
<feature type="transmembrane region" description="Helical" evidence="8">
    <location>
        <begin position="429"/>
        <end position="453"/>
    </location>
</feature>
<proteinExistence type="predicted"/>
<evidence type="ECO:0000313" key="11">
    <source>
        <dbReference type="Proteomes" id="UP000239649"/>
    </source>
</evidence>
<evidence type="ECO:0000256" key="3">
    <source>
        <dbReference type="ARBA" id="ARBA00022692"/>
    </source>
</evidence>
<dbReference type="InterPro" id="IPR013057">
    <property type="entry name" value="AA_transpt_TM"/>
</dbReference>
<dbReference type="AlphaFoldDB" id="A0A2P6VRF9"/>
<gene>
    <name evidence="10" type="primary">g632</name>
    <name evidence="10" type="ORF">C2E20_0632</name>
</gene>
<comment type="subcellular location">
    <subcellularLocation>
        <location evidence="1">Membrane</location>
    </subcellularLocation>
</comment>
<evidence type="ECO:0000259" key="9">
    <source>
        <dbReference type="Pfam" id="PF01490"/>
    </source>
</evidence>
<keyword evidence="4" id="KW-0029">Amino-acid transport</keyword>
<feature type="transmembrane region" description="Helical" evidence="8">
    <location>
        <begin position="39"/>
        <end position="57"/>
    </location>
</feature>
<evidence type="ECO:0000256" key="4">
    <source>
        <dbReference type="ARBA" id="ARBA00022970"/>
    </source>
</evidence>
<name>A0A2P6VRF9_9CHLO</name>
<feature type="transmembrane region" description="Helical" evidence="8">
    <location>
        <begin position="840"/>
        <end position="868"/>
    </location>
</feature>
<comment type="caution">
    <text evidence="10">The sequence shown here is derived from an EMBL/GenBank/DDBJ whole genome shotgun (WGS) entry which is preliminary data.</text>
</comment>
<feature type="transmembrane region" description="Helical" evidence="8">
    <location>
        <begin position="793"/>
        <end position="820"/>
    </location>
</feature>
<dbReference type="Pfam" id="PF01490">
    <property type="entry name" value="Aa_trans"/>
    <property type="match status" value="2"/>
</dbReference>
<dbReference type="Proteomes" id="UP000239649">
    <property type="component" value="Unassembled WGS sequence"/>
</dbReference>
<accession>A0A2P6VRF9</accession>
<keyword evidence="6 8" id="KW-0472">Membrane</keyword>
<feature type="domain" description="Amino acid transporter transmembrane" evidence="9">
    <location>
        <begin position="35"/>
        <end position="450"/>
    </location>
</feature>
<sequence>MTSMGSPKALESGSFKGSEAPAGGEPPAGDDVRRTGTRLTAVAHIVTAVIGAGVLALPYSTAVLGWVAGPLLMLVCAAITLHNAGLLANCHVIDGKRQSTYTDCVRAVFGRKGFHAVGWLQHSILTLTAIAYTITAATSLQTVSRSICDAHGTSPDACFDQLWKWVLIFSAAQLLLAQAPNLHHFWWASAVAAACSFGYSLVAFGVSAAAAPAATDSGSVGGMSFGSPTEKAFQVLNAGGAILFAFSFAMVLVEIQDTVKAPEAVGEKKAGSVNQVMISAVRISVGIVTAFYMAVACAGYAALGDATPTNILSGFTPAQAPYWVTNLANCMVLLHMLPAYQVFSLPFLCFVEAQLEGWQRWPRRLTGWRLRLVWRTIYVAVVAFVAVLMPFFGYLAGLIGSLSFWPLSAFFPIEMYIRLHRPGPRRRAALRALSAACLVGSCLGAIGSIRLIIGSWSDFKLFGAAARATPTKPAAAPSTPLDARYEQLLVALLAAVKTSAAQQNEGYAALRALLAEAPKRGPARLEFARSLVMAGEATAGGEPPAGDDVRRTGTRLTAVAHIVTAVIGAGVLALPYSTAVLGWVAGPLLLLVCAAITLYNACLMADCHVIDGKRQSTYTDCVRAVFGRKGFHAVGWLQHSILTLTAIAYTITAATSLQTVSRSICDAHGTSPDACFDQLWKWVLIFSAAQLLLAQAPNLHHFWWASAVAAACSFGYSLVAFGVSAAAAPAATDSGSVGGMSFGTPTEKAFQVLNSGGTILFAFGFVTVLIEIQDTVKAPEAVGEKKAGSVNQVMISAVRISVGIVTAFYMAVACAGYAALGDATPTNILSGFTPAQAPYWVTNLANCMVLLHMLPAYQVFSLPFLCFVEAQLEGWQRWPRRLTGWRLRLVWRTIYVAVVAFVAVLMPFFGYLAGLIGSLSFWPLSAFFPIEMYIRLHRPGPRRRAALRALSAACLVGSCLGAIGSIRLIIGAWSDFKLFGAN</sequence>
<keyword evidence="2" id="KW-0813">Transport</keyword>
<feature type="transmembrane region" description="Helical" evidence="8">
    <location>
        <begin position="556"/>
        <end position="574"/>
    </location>
</feature>
<feature type="transmembrane region" description="Helical" evidence="8">
    <location>
        <begin position="372"/>
        <end position="392"/>
    </location>
</feature>
<reference evidence="10 11" key="1">
    <citation type="journal article" date="2018" name="Plant J.">
        <title>Genome sequences of Chlorella sorokiniana UTEX 1602 and Micractinium conductrix SAG 241.80: implications to maltose excretion by a green alga.</title>
        <authorList>
            <person name="Arriola M.B."/>
            <person name="Velmurugan N."/>
            <person name="Zhang Y."/>
            <person name="Plunkett M.H."/>
            <person name="Hondzo H."/>
            <person name="Barney B.M."/>
        </authorList>
    </citation>
    <scope>NUCLEOTIDE SEQUENCE [LARGE SCALE GENOMIC DNA]</scope>
    <source>
        <strain evidence="10 11">SAG 241.80</strain>
    </source>
</reference>
<feature type="transmembrane region" description="Helical" evidence="8">
    <location>
        <begin position="185"/>
        <end position="212"/>
    </location>
</feature>
<feature type="domain" description="Amino acid transporter transmembrane" evidence="9">
    <location>
        <begin position="552"/>
        <end position="967"/>
    </location>
</feature>
<keyword evidence="3 8" id="KW-0812">Transmembrane</keyword>
<feature type="transmembrane region" description="Helical" evidence="8">
    <location>
        <begin position="398"/>
        <end position="417"/>
    </location>
</feature>
<evidence type="ECO:0000256" key="1">
    <source>
        <dbReference type="ARBA" id="ARBA00004370"/>
    </source>
</evidence>
<dbReference type="EMBL" id="LHPF02000001">
    <property type="protein sequence ID" value="PSC76661.1"/>
    <property type="molecule type" value="Genomic_DNA"/>
</dbReference>
<evidence type="ECO:0000256" key="5">
    <source>
        <dbReference type="ARBA" id="ARBA00022989"/>
    </source>
</evidence>
<dbReference type="GO" id="GO:0016020">
    <property type="term" value="C:membrane"/>
    <property type="evidence" value="ECO:0007669"/>
    <property type="project" value="UniProtKB-SubCell"/>
</dbReference>
<feature type="transmembrane region" description="Helical" evidence="8">
    <location>
        <begin position="276"/>
        <end position="303"/>
    </location>
</feature>
<organism evidence="10 11">
    <name type="scientific">Micractinium conductrix</name>
    <dbReference type="NCBI Taxonomy" id="554055"/>
    <lineage>
        <taxon>Eukaryota</taxon>
        <taxon>Viridiplantae</taxon>
        <taxon>Chlorophyta</taxon>
        <taxon>core chlorophytes</taxon>
        <taxon>Trebouxiophyceae</taxon>
        <taxon>Chlorellales</taxon>
        <taxon>Chlorellaceae</taxon>
        <taxon>Chlorella clade</taxon>
        <taxon>Micractinium</taxon>
    </lineage>
</organism>
<keyword evidence="5 8" id="KW-1133">Transmembrane helix</keyword>
<feature type="transmembrane region" description="Helical" evidence="8">
    <location>
        <begin position="581"/>
        <end position="599"/>
    </location>
</feature>
<evidence type="ECO:0000256" key="6">
    <source>
        <dbReference type="ARBA" id="ARBA00023136"/>
    </source>
</evidence>
<feature type="transmembrane region" description="Helical" evidence="8">
    <location>
        <begin position="749"/>
        <end position="772"/>
    </location>
</feature>
<dbReference type="Gene3D" id="1.20.1740.10">
    <property type="entry name" value="Amino acid/polyamine transporter I"/>
    <property type="match status" value="2"/>
</dbReference>
<feature type="transmembrane region" description="Helical" evidence="8">
    <location>
        <begin position="915"/>
        <end position="934"/>
    </location>
</feature>
<dbReference type="PANTHER" id="PTHR48017">
    <property type="entry name" value="OS05G0424000 PROTEIN-RELATED"/>
    <property type="match status" value="1"/>
</dbReference>
<evidence type="ECO:0000256" key="2">
    <source>
        <dbReference type="ARBA" id="ARBA00022448"/>
    </source>
</evidence>